<evidence type="ECO:0000256" key="2">
    <source>
        <dbReference type="ARBA" id="ARBA00022679"/>
    </source>
</evidence>
<dbReference type="Proteomes" id="UP000587070">
    <property type="component" value="Unassembled WGS sequence"/>
</dbReference>
<dbReference type="EMBL" id="JACIGE010000002">
    <property type="protein sequence ID" value="MBB4246629.1"/>
    <property type="molecule type" value="Genomic_DNA"/>
</dbReference>
<reference evidence="3 4" key="1">
    <citation type="submission" date="2020-08" db="EMBL/GenBank/DDBJ databases">
        <title>Genome sequencing of Purple Non-Sulfur Bacteria from various extreme environments.</title>
        <authorList>
            <person name="Mayer M."/>
        </authorList>
    </citation>
    <scope>NUCLEOTIDE SEQUENCE [LARGE SCALE GENOMIC DNA]</scope>
    <source>
        <strain evidence="3 4">2761</strain>
    </source>
</reference>
<dbReference type="GO" id="GO:0008713">
    <property type="term" value="F:ADP-heptose-lipopolysaccharide heptosyltransferase activity"/>
    <property type="evidence" value="ECO:0007669"/>
    <property type="project" value="TreeGrafter"/>
</dbReference>
<dbReference type="CDD" id="cd03789">
    <property type="entry name" value="GT9_LPS_heptosyltransferase"/>
    <property type="match status" value="1"/>
</dbReference>
<gene>
    <name evidence="3" type="ORF">GGD90_000986</name>
</gene>
<dbReference type="RefSeq" id="WP_153114681.1">
    <property type="nucleotide sequence ID" value="NZ_JACIGE010000002.1"/>
</dbReference>
<comment type="caution">
    <text evidence="3">The sequence shown here is derived from an EMBL/GenBank/DDBJ whole genome shotgun (WGS) entry which is preliminary data.</text>
</comment>
<keyword evidence="1" id="KW-0328">Glycosyltransferase</keyword>
<dbReference type="GO" id="GO:0005829">
    <property type="term" value="C:cytosol"/>
    <property type="evidence" value="ECO:0007669"/>
    <property type="project" value="TreeGrafter"/>
</dbReference>
<dbReference type="PANTHER" id="PTHR30160">
    <property type="entry name" value="TETRAACYLDISACCHARIDE 4'-KINASE-RELATED"/>
    <property type="match status" value="1"/>
</dbReference>
<proteinExistence type="predicted"/>
<dbReference type="AlphaFoldDB" id="A0A840GEI8"/>
<dbReference type="InterPro" id="IPR002201">
    <property type="entry name" value="Glyco_trans_9"/>
</dbReference>
<accession>A0A840GEI8</accession>
<organism evidence="3 4">
    <name type="scientific">Rhodocyclus tenuis</name>
    <name type="common">Rhodospirillum tenue</name>
    <dbReference type="NCBI Taxonomy" id="1066"/>
    <lineage>
        <taxon>Bacteria</taxon>
        <taxon>Pseudomonadati</taxon>
        <taxon>Pseudomonadota</taxon>
        <taxon>Betaproteobacteria</taxon>
        <taxon>Rhodocyclales</taxon>
        <taxon>Rhodocyclaceae</taxon>
        <taxon>Rhodocyclus</taxon>
    </lineage>
</organism>
<evidence type="ECO:0000313" key="3">
    <source>
        <dbReference type="EMBL" id="MBB4246629.1"/>
    </source>
</evidence>
<keyword evidence="4" id="KW-1185">Reference proteome</keyword>
<dbReference type="OrthoDB" id="9781892at2"/>
<dbReference type="Pfam" id="PF01075">
    <property type="entry name" value="Glyco_transf_9"/>
    <property type="match status" value="1"/>
</dbReference>
<name>A0A840GEI8_RHOTE</name>
<keyword evidence="2 3" id="KW-0808">Transferase</keyword>
<sequence length="370" mass="40400">MSRLISRLLTIGLAVTNSLRRRRPTASRPVRKILVAHHLLLGDTILLAPLLAKLAQRYPDAERVILCRPAVATLFSGRPYGFVAQPHDLRSFSSLRQILAKGPFDIAFVLGDNRYAWLARASGAKWIVGFEGDRPAWKNWMVDESHPHSTVPATWADMAAGLIDGAAPQAFRPGDWPAPAAKPPHVPGGPYAVLHVGASTPLKLWPAERWRALAAHLVELGVTPVWSVGPGETALVDEIDPLNQHPRHCGSLSLAQLWTLLVSAKLLICPDTGVAHLGKVVGVPTIALFGPGSIDIYGKGTFWRDAIYIALAEEPFPCRDQKLLFRRELTWVRRCGRSPSECLTPGACMQAIPLTRVKAAVDRLINCEAT</sequence>
<evidence type="ECO:0000313" key="4">
    <source>
        <dbReference type="Proteomes" id="UP000587070"/>
    </source>
</evidence>
<protein>
    <submittedName>
        <fullName evidence="3">ADP-heptose:LPS heptosyltransferase</fullName>
    </submittedName>
</protein>
<dbReference type="PANTHER" id="PTHR30160:SF1">
    <property type="entry name" value="LIPOPOLYSACCHARIDE 1,2-N-ACETYLGLUCOSAMINETRANSFERASE-RELATED"/>
    <property type="match status" value="1"/>
</dbReference>
<dbReference type="Gene3D" id="3.40.50.2000">
    <property type="entry name" value="Glycogen Phosphorylase B"/>
    <property type="match status" value="2"/>
</dbReference>
<dbReference type="SUPFAM" id="SSF53756">
    <property type="entry name" value="UDP-Glycosyltransferase/glycogen phosphorylase"/>
    <property type="match status" value="1"/>
</dbReference>
<dbReference type="GO" id="GO:0009244">
    <property type="term" value="P:lipopolysaccharide core region biosynthetic process"/>
    <property type="evidence" value="ECO:0007669"/>
    <property type="project" value="TreeGrafter"/>
</dbReference>
<evidence type="ECO:0000256" key="1">
    <source>
        <dbReference type="ARBA" id="ARBA00022676"/>
    </source>
</evidence>
<dbReference type="InterPro" id="IPR051199">
    <property type="entry name" value="LPS_LOS_Heptosyltrfase"/>
</dbReference>